<dbReference type="GO" id="GO:0003774">
    <property type="term" value="F:cytoskeletal motor activity"/>
    <property type="evidence" value="ECO:0007669"/>
    <property type="project" value="InterPro"/>
</dbReference>
<gene>
    <name evidence="4" type="ORF">EX242_19310</name>
</gene>
<comment type="similarity">
    <text evidence="1">Belongs to the FliN/MopA/SpaO family.</text>
</comment>
<dbReference type="GO" id="GO:0050918">
    <property type="term" value="P:positive chemotaxis"/>
    <property type="evidence" value="ECO:0007669"/>
    <property type="project" value="TreeGrafter"/>
</dbReference>
<accession>A0A1J0E1W1</accession>
<dbReference type="EMBL" id="SHDO01000027">
    <property type="protein sequence ID" value="MBX6982394.1"/>
    <property type="molecule type" value="Genomic_DNA"/>
</dbReference>
<feature type="domain" description="SpaO FliM/N C-terminal related" evidence="3">
    <location>
        <begin position="143"/>
        <end position="204"/>
    </location>
</feature>
<comment type="caution">
    <text evidence="4">The sequence shown here is derived from an EMBL/GenBank/DDBJ whole genome shotgun (WGS) entry which is preliminary data.</text>
</comment>
<organism evidence="4 5">
    <name type="scientific">Providencia rettgeri</name>
    <dbReference type="NCBI Taxonomy" id="587"/>
    <lineage>
        <taxon>Bacteria</taxon>
        <taxon>Pseudomonadati</taxon>
        <taxon>Pseudomonadota</taxon>
        <taxon>Gammaproteobacteria</taxon>
        <taxon>Enterobacterales</taxon>
        <taxon>Morganellaceae</taxon>
        <taxon>Providencia</taxon>
    </lineage>
</organism>
<dbReference type="PRINTS" id="PR00956">
    <property type="entry name" value="FLGMOTORFLIN"/>
</dbReference>
<dbReference type="Gene3D" id="2.30.330.10">
    <property type="entry name" value="SpoA-like"/>
    <property type="match status" value="1"/>
</dbReference>
<proteinExistence type="inferred from homology"/>
<dbReference type="SUPFAM" id="SSF101801">
    <property type="entry name" value="Surface presentation of antigens (SPOA)"/>
    <property type="match status" value="1"/>
</dbReference>
<dbReference type="OrthoDB" id="6454293at2"/>
<dbReference type="Proteomes" id="UP000824410">
    <property type="component" value="Unassembled WGS sequence"/>
</dbReference>
<dbReference type="Pfam" id="PF26304">
    <property type="entry name" value="FliMN_C_rel"/>
    <property type="match status" value="1"/>
</dbReference>
<dbReference type="GO" id="GO:0009425">
    <property type="term" value="C:bacterial-type flagellum basal body"/>
    <property type="evidence" value="ECO:0007669"/>
    <property type="project" value="InterPro"/>
</dbReference>
<evidence type="ECO:0000313" key="5">
    <source>
        <dbReference type="Proteomes" id="UP000824410"/>
    </source>
</evidence>
<name>A0A1J0E1W1_PRORE</name>
<dbReference type="RefSeq" id="WP_042843349.1">
    <property type="nucleotide sequence ID" value="NZ_ABEXNG020000048.1"/>
</dbReference>
<dbReference type="Pfam" id="PF01052">
    <property type="entry name" value="FliMN_C"/>
    <property type="match status" value="1"/>
</dbReference>
<evidence type="ECO:0000259" key="3">
    <source>
        <dbReference type="Pfam" id="PF26304"/>
    </source>
</evidence>
<dbReference type="GO" id="GO:0071978">
    <property type="term" value="P:bacterial-type flagellum-dependent swarming motility"/>
    <property type="evidence" value="ECO:0007669"/>
    <property type="project" value="TreeGrafter"/>
</dbReference>
<feature type="domain" description="Flagellar motor switch protein FliN-like C-terminal" evidence="2">
    <location>
        <begin position="230"/>
        <end position="301"/>
    </location>
</feature>
<dbReference type="AlphaFoldDB" id="A0A1J0E1W1"/>
<dbReference type="InterPro" id="IPR001543">
    <property type="entry name" value="FliN-like_C"/>
</dbReference>
<dbReference type="PANTHER" id="PTHR30034:SF6">
    <property type="entry name" value="YOP PROTEINS TRANSLOCATION PROTEIN Q"/>
    <property type="match status" value="1"/>
</dbReference>
<dbReference type="InterPro" id="IPR001172">
    <property type="entry name" value="FliN_T3SS_HrcQb"/>
</dbReference>
<reference evidence="4" key="1">
    <citation type="submission" date="2019-02" db="EMBL/GenBank/DDBJ databases">
        <title>Genomic characterization of isolates from hospital effluents in KZN, South Africa.</title>
        <authorList>
            <person name="Ntshobeni N."/>
            <person name="Allam M."/>
            <person name="Ismail A."/>
            <person name="Amoako D."/>
            <person name="Essack S."/>
            <person name="Chenia H."/>
        </authorList>
    </citation>
    <scope>NUCLEOTIDE SEQUENCE</scope>
    <source>
        <strain evidence="4">AFE97_S1</strain>
    </source>
</reference>
<dbReference type="InterPro" id="IPR058805">
    <property type="entry name" value="SpaO_FliMN_C_rel"/>
</dbReference>
<sequence>MLKIRRVSQRERQLKTWQQQYQVEVVTHGTHSQQRYFNVCLQKEMQQVNVLTHVEDWCRYRWPDLAHYAWSSLSSQMLCDIFAFENKDKCFFDSQFNYQSVEVIDGNAINQFSLSVKEKHLGKAFLCAPIDGLAVREQANGGLENLSLLADWVLGGSYISLSLLRSLALGDALYIQQLQLHMLVAGRVFARFQKQEEGLFMIEEILLQEDGTDTQPTEEYQDEIERPFNLADMNVKLTFVLGHSDIAVTELNNIQPGSIFSIGENKEREVKVYANKQLVAEGELIYLGDDSELGLEITRIISLGDSRV</sequence>
<dbReference type="PANTHER" id="PTHR30034">
    <property type="entry name" value="FLAGELLAR MOTOR SWITCH PROTEIN FLIM"/>
    <property type="match status" value="1"/>
</dbReference>
<dbReference type="KEGG" id="prg:RB151_002040"/>
<dbReference type="InterPro" id="IPR036429">
    <property type="entry name" value="SpoA-like_sf"/>
</dbReference>
<evidence type="ECO:0000256" key="1">
    <source>
        <dbReference type="ARBA" id="ARBA00009226"/>
    </source>
</evidence>
<protein>
    <submittedName>
        <fullName evidence="4">Type III secretion protein</fullName>
    </submittedName>
</protein>
<evidence type="ECO:0000259" key="2">
    <source>
        <dbReference type="Pfam" id="PF01052"/>
    </source>
</evidence>
<evidence type="ECO:0000313" key="4">
    <source>
        <dbReference type="EMBL" id="MBX6982394.1"/>
    </source>
</evidence>